<organism evidence="1">
    <name type="scientific">marine sediment metagenome</name>
    <dbReference type="NCBI Taxonomy" id="412755"/>
    <lineage>
        <taxon>unclassified sequences</taxon>
        <taxon>metagenomes</taxon>
        <taxon>ecological metagenomes</taxon>
    </lineage>
</organism>
<reference evidence="1" key="1">
    <citation type="journal article" date="2015" name="Nature">
        <title>Complex archaea that bridge the gap between prokaryotes and eukaryotes.</title>
        <authorList>
            <person name="Spang A."/>
            <person name="Saw J.H."/>
            <person name="Jorgensen S.L."/>
            <person name="Zaremba-Niedzwiedzka K."/>
            <person name="Martijn J."/>
            <person name="Lind A.E."/>
            <person name="van Eijk R."/>
            <person name="Schleper C."/>
            <person name="Guy L."/>
            <person name="Ettema T.J."/>
        </authorList>
    </citation>
    <scope>NUCLEOTIDE SEQUENCE</scope>
</reference>
<accession>A0A0F9D9V7</accession>
<dbReference type="AlphaFoldDB" id="A0A0F9D9V7"/>
<sequence>MTKDKMPEAPDAWGRERHEEIEGYGLGIGFANFESPGESLRGILRTFFKTKFGMAVSVELVEKPSAGVFITDEHGDRQEIIPQPGDMINLSLSPIDLQRKLHDDLVDRDVGIQYTHDVTTKSGAMKVYRVVVFGTEVSRHSG</sequence>
<comment type="caution">
    <text evidence="1">The sequence shown here is derived from an EMBL/GenBank/DDBJ whole genome shotgun (WGS) entry which is preliminary data.</text>
</comment>
<evidence type="ECO:0000313" key="1">
    <source>
        <dbReference type="EMBL" id="KKL08818.1"/>
    </source>
</evidence>
<proteinExistence type="predicted"/>
<gene>
    <name evidence="1" type="ORF">LCGC14_2572080</name>
</gene>
<name>A0A0F9D9V7_9ZZZZ</name>
<dbReference type="EMBL" id="LAZR01042726">
    <property type="protein sequence ID" value="KKL08818.1"/>
    <property type="molecule type" value="Genomic_DNA"/>
</dbReference>
<protein>
    <submittedName>
        <fullName evidence="1">Uncharacterized protein</fullName>
    </submittedName>
</protein>